<proteinExistence type="predicted"/>
<dbReference type="OrthoDB" id="3050604at2759"/>
<protein>
    <submittedName>
        <fullName evidence="1">Uncharacterized protein</fullName>
    </submittedName>
</protein>
<dbReference type="EMBL" id="KL197721">
    <property type="protein sequence ID" value="KDQ56514.1"/>
    <property type="molecule type" value="Genomic_DNA"/>
</dbReference>
<accession>A0A067PP16</accession>
<dbReference type="HOGENOM" id="CLU_1875734_0_0_1"/>
<dbReference type="InParanoid" id="A0A067PP16"/>
<evidence type="ECO:0000313" key="1">
    <source>
        <dbReference type="EMBL" id="KDQ56514.1"/>
    </source>
</evidence>
<sequence length="136" mass="14918">MAKTLIRDCDYRIPSTLKKTIQDYSVAYILSPTVSSYRGADGPSAVLDAMRELNIAGLPPAKETGRCDVILAAIAKAQTDCRCSVKSKHTLSLKPGVWRAGLLRWIAMHQGWLVANRKARDEEKRDGDEFPAASGD</sequence>
<dbReference type="Proteomes" id="UP000027265">
    <property type="component" value="Unassembled WGS sequence"/>
</dbReference>
<organism evidence="1 2">
    <name type="scientific">Jaapia argillacea MUCL 33604</name>
    <dbReference type="NCBI Taxonomy" id="933084"/>
    <lineage>
        <taxon>Eukaryota</taxon>
        <taxon>Fungi</taxon>
        <taxon>Dikarya</taxon>
        <taxon>Basidiomycota</taxon>
        <taxon>Agaricomycotina</taxon>
        <taxon>Agaricomycetes</taxon>
        <taxon>Agaricomycetidae</taxon>
        <taxon>Jaapiales</taxon>
        <taxon>Jaapiaceae</taxon>
        <taxon>Jaapia</taxon>
    </lineage>
</organism>
<gene>
    <name evidence="1" type="ORF">JAAARDRAFT_36008</name>
</gene>
<reference evidence="2" key="1">
    <citation type="journal article" date="2014" name="Proc. Natl. Acad. Sci. U.S.A.">
        <title>Extensive sampling of basidiomycete genomes demonstrates inadequacy of the white-rot/brown-rot paradigm for wood decay fungi.</title>
        <authorList>
            <person name="Riley R."/>
            <person name="Salamov A.A."/>
            <person name="Brown D.W."/>
            <person name="Nagy L.G."/>
            <person name="Floudas D."/>
            <person name="Held B.W."/>
            <person name="Levasseur A."/>
            <person name="Lombard V."/>
            <person name="Morin E."/>
            <person name="Otillar R."/>
            <person name="Lindquist E.A."/>
            <person name="Sun H."/>
            <person name="LaButti K.M."/>
            <person name="Schmutz J."/>
            <person name="Jabbour D."/>
            <person name="Luo H."/>
            <person name="Baker S.E."/>
            <person name="Pisabarro A.G."/>
            <person name="Walton J.D."/>
            <person name="Blanchette R.A."/>
            <person name="Henrissat B."/>
            <person name="Martin F."/>
            <person name="Cullen D."/>
            <person name="Hibbett D.S."/>
            <person name="Grigoriev I.V."/>
        </authorList>
    </citation>
    <scope>NUCLEOTIDE SEQUENCE [LARGE SCALE GENOMIC DNA]</scope>
    <source>
        <strain evidence="2">MUCL 33604</strain>
    </source>
</reference>
<evidence type="ECO:0000313" key="2">
    <source>
        <dbReference type="Proteomes" id="UP000027265"/>
    </source>
</evidence>
<name>A0A067PP16_9AGAM</name>
<dbReference type="AlphaFoldDB" id="A0A067PP16"/>
<keyword evidence="2" id="KW-1185">Reference proteome</keyword>